<dbReference type="InterPro" id="IPR001054">
    <property type="entry name" value="A/G_cyclase"/>
</dbReference>
<accession>A0ABY4YKX8</accession>
<dbReference type="InterPro" id="IPR029787">
    <property type="entry name" value="Nucleotide_cyclase"/>
</dbReference>
<gene>
    <name evidence="2" type="ORF">NF557_05470</name>
</gene>
<dbReference type="PRINTS" id="PR00111">
    <property type="entry name" value="ABHYDROLASE"/>
</dbReference>
<sequence>MLTSGETRYARSGTVDIAYQSLGSGTRDIVVGIGWVSHLELLWELPETVHFLERLSALGRLIIYDARGTGMSDRPTEAPSVDDLVPDLLAVLDATGSQRAVIVGWLDKAAVALALAARHPDRVEALVLGEAMASTRSREGHPTGLEPAAVERLAESVEQGAWGTGYLLPWIAPGVSQEPRVLAWWRRWERMSATPNAAAAMLRLLLDVDVRGVLDQVQAPVLVLHRRDNDFVPPTAVRWLAEHLPDARYAEVPGDELAAFFGDTDALMDEVEEFVAGTRTGADEDRVVATLLVTDVVGSTSQAATLGDRRWRELLDWHHQEVRRLLARHGGVEIDTAGDGFLATFDLPSRAITCAVAISEHLHHHGIEIRAGLHTGEVVRAGGAVRGVAVHVAARVAALGGAGDVLVSGTVQALVLGSGKALHPHGTHVLAGVPGTWEVFRAETGPNFA</sequence>
<dbReference type="SUPFAM" id="SSF55073">
    <property type="entry name" value="Nucleotide cyclase"/>
    <property type="match status" value="1"/>
</dbReference>
<evidence type="ECO:0000259" key="1">
    <source>
        <dbReference type="PROSITE" id="PS50125"/>
    </source>
</evidence>
<dbReference type="SMART" id="SM00044">
    <property type="entry name" value="CYCc"/>
    <property type="match status" value="1"/>
</dbReference>
<dbReference type="RefSeq" id="WP_252622409.1">
    <property type="nucleotide sequence ID" value="NZ_CP099490.1"/>
</dbReference>
<evidence type="ECO:0000313" key="3">
    <source>
        <dbReference type="Proteomes" id="UP001056535"/>
    </source>
</evidence>
<dbReference type="PANTHER" id="PTHR43433:SF8">
    <property type="entry name" value="BIFUNCTIONAL LIPASE_ADENYLATE CYCLASE LIPJ"/>
    <property type="match status" value="1"/>
</dbReference>
<evidence type="ECO:0000313" key="2">
    <source>
        <dbReference type="EMBL" id="USQ77363.1"/>
    </source>
</evidence>
<dbReference type="EMBL" id="CP099490">
    <property type="protein sequence ID" value="USQ77363.1"/>
    <property type="molecule type" value="Genomic_DNA"/>
</dbReference>
<proteinExistence type="predicted"/>
<dbReference type="Gene3D" id="3.40.50.1820">
    <property type="entry name" value="alpha/beta hydrolase"/>
    <property type="match status" value="1"/>
</dbReference>
<dbReference type="InterPro" id="IPR029058">
    <property type="entry name" value="AB_hydrolase_fold"/>
</dbReference>
<dbReference type="Pfam" id="PF00211">
    <property type="entry name" value="Guanylate_cyc"/>
    <property type="match status" value="1"/>
</dbReference>
<dbReference type="CDD" id="cd07302">
    <property type="entry name" value="CHD"/>
    <property type="match status" value="1"/>
</dbReference>
<feature type="domain" description="Guanylate cyclase" evidence="1">
    <location>
        <begin position="290"/>
        <end position="397"/>
    </location>
</feature>
<organism evidence="2 3">
    <name type="scientific">Ornithinimicrobium cryptoxanthini</name>
    <dbReference type="NCBI Taxonomy" id="2934161"/>
    <lineage>
        <taxon>Bacteria</taxon>
        <taxon>Bacillati</taxon>
        <taxon>Actinomycetota</taxon>
        <taxon>Actinomycetes</taxon>
        <taxon>Micrococcales</taxon>
        <taxon>Ornithinimicrobiaceae</taxon>
        <taxon>Ornithinimicrobium</taxon>
    </lineage>
</organism>
<dbReference type="InterPro" id="IPR050471">
    <property type="entry name" value="AB_hydrolase"/>
</dbReference>
<keyword evidence="3" id="KW-1185">Reference proteome</keyword>
<dbReference type="SUPFAM" id="SSF53474">
    <property type="entry name" value="alpha/beta-Hydrolases"/>
    <property type="match status" value="1"/>
</dbReference>
<dbReference type="Pfam" id="PF00561">
    <property type="entry name" value="Abhydrolase_1"/>
    <property type="match status" value="1"/>
</dbReference>
<dbReference type="PROSITE" id="PS50125">
    <property type="entry name" value="GUANYLATE_CYCLASE_2"/>
    <property type="match status" value="1"/>
</dbReference>
<dbReference type="Proteomes" id="UP001056535">
    <property type="component" value="Chromosome"/>
</dbReference>
<dbReference type="Gene3D" id="3.30.70.1230">
    <property type="entry name" value="Nucleotide cyclase"/>
    <property type="match status" value="1"/>
</dbReference>
<dbReference type="InterPro" id="IPR000073">
    <property type="entry name" value="AB_hydrolase_1"/>
</dbReference>
<protein>
    <submittedName>
        <fullName evidence="2">Adenylate/guanylate cyclase domain-containing protein</fullName>
    </submittedName>
</protein>
<dbReference type="PANTHER" id="PTHR43433">
    <property type="entry name" value="HYDROLASE, ALPHA/BETA FOLD FAMILY PROTEIN"/>
    <property type="match status" value="1"/>
</dbReference>
<name>A0ABY4YKX8_9MICO</name>
<reference evidence="2" key="1">
    <citation type="submission" date="2022-06" db="EMBL/GenBank/DDBJ databases">
        <title>Ornithinimicrobium JY.X270.</title>
        <authorList>
            <person name="Huang Y."/>
        </authorList>
    </citation>
    <scope>NUCLEOTIDE SEQUENCE</scope>
    <source>
        <strain evidence="2">JY.X270</strain>
    </source>
</reference>